<sequence>MLFVNRLKGFFLNFTKNVLGFNIKIKKYSDFLWFYLKNPSVDD</sequence>
<organism evidence="1 2">
    <name type="scientific">Leeuwenhoekiella polynyae</name>
    <dbReference type="NCBI Taxonomy" id="1550906"/>
    <lineage>
        <taxon>Bacteria</taxon>
        <taxon>Pseudomonadati</taxon>
        <taxon>Bacteroidota</taxon>
        <taxon>Flavobacteriia</taxon>
        <taxon>Flavobacteriales</taxon>
        <taxon>Flavobacteriaceae</taxon>
        <taxon>Leeuwenhoekiella</taxon>
    </lineage>
</organism>
<dbReference type="Proteomes" id="UP000289859">
    <property type="component" value="Unassembled WGS sequence"/>
</dbReference>
<dbReference type="EMBL" id="QOVK01000012">
    <property type="protein sequence ID" value="RXG20222.1"/>
    <property type="molecule type" value="Genomic_DNA"/>
</dbReference>
<gene>
    <name evidence="1" type="ORF">DSM02_2658</name>
</gene>
<name>A0A4V1KQ54_9FLAO</name>
<protein>
    <submittedName>
        <fullName evidence="1">Uncharacterized protein</fullName>
    </submittedName>
</protein>
<comment type="caution">
    <text evidence="1">The sequence shown here is derived from an EMBL/GenBank/DDBJ whole genome shotgun (WGS) entry which is preliminary data.</text>
</comment>
<dbReference type="AlphaFoldDB" id="A0A4V1KQ54"/>
<accession>A0A4V1KQ54</accession>
<keyword evidence="2" id="KW-1185">Reference proteome</keyword>
<evidence type="ECO:0000313" key="2">
    <source>
        <dbReference type="Proteomes" id="UP000289859"/>
    </source>
</evidence>
<reference evidence="1 2" key="1">
    <citation type="submission" date="2018-07" db="EMBL/GenBank/DDBJ databases">
        <title>Leeuwenhoekiella genomics.</title>
        <authorList>
            <person name="Tahon G."/>
            <person name="Willems A."/>
        </authorList>
    </citation>
    <scope>NUCLEOTIDE SEQUENCE [LARGE SCALE GENOMIC DNA]</scope>
    <source>
        <strain evidence="1 2">LMG 29608</strain>
    </source>
</reference>
<evidence type="ECO:0000313" key="1">
    <source>
        <dbReference type="EMBL" id="RXG20222.1"/>
    </source>
</evidence>
<proteinExistence type="predicted"/>